<organism evidence="1 2">
    <name type="scientific">Brachionus plicatilis</name>
    <name type="common">Marine rotifer</name>
    <name type="synonym">Brachionus muelleri</name>
    <dbReference type="NCBI Taxonomy" id="10195"/>
    <lineage>
        <taxon>Eukaryota</taxon>
        <taxon>Metazoa</taxon>
        <taxon>Spiralia</taxon>
        <taxon>Gnathifera</taxon>
        <taxon>Rotifera</taxon>
        <taxon>Eurotatoria</taxon>
        <taxon>Monogononta</taxon>
        <taxon>Pseudotrocha</taxon>
        <taxon>Ploima</taxon>
        <taxon>Brachionidae</taxon>
        <taxon>Brachionus</taxon>
    </lineage>
</organism>
<evidence type="ECO:0000313" key="2">
    <source>
        <dbReference type="Proteomes" id="UP000276133"/>
    </source>
</evidence>
<dbReference type="AlphaFoldDB" id="A0A3M7T4Q8"/>
<name>A0A3M7T4Q8_BRAPC</name>
<accession>A0A3M7T4Q8</accession>
<comment type="caution">
    <text evidence="1">The sequence shown here is derived from an EMBL/GenBank/DDBJ whole genome shotgun (WGS) entry which is preliminary data.</text>
</comment>
<dbReference type="Proteomes" id="UP000276133">
    <property type="component" value="Unassembled WGS sequence"/>
</dbReference>
<dbReference type="EMBL" id="REGN01000289">
    <property type="protein sequence ID" value="RNA43024.1"/>
    <property type="molecule type" value="Genomic_DNA"/>
</dbReference>
<reference evidence="1 2" key="1">
    <citation type="journal article" date="2018" name="Sci. Rep.">
        <title>Genomic signatures of local adaptation to the degree of environmental predictability in rotifers.</title>
        <authorList>
            <person name="Franch-Gras L."/>
            <person name="Hahn C."/>
            <person name="Garcia-Roger E.M."/>
            <person name="Carmona M.J."/>
            <person name="Serra M."/>
            <person name="Gomez A."/>
        </authorList>
    </citation>
    <scope>NUCLEOTIDE SEQUENCE [LARGE SCALE GENOMIC DNA]</scope>
    <source>
        <strain evidence="1">HYR1</strain>
    </source>
</reference>
<sequence>MIFVVSRFWAKTENPNQSVCVCVIVCEPRIESRFLLLICFINIKVVKIKNKNFVVVVVLEKFIYNKIHFFRKKTTQVPNFFNEILKTKLIFMQDAGLSIISKKKENATFQSLIKKDNQTFQKVVQQQ</sequence>
<protein>
    <submittedName>
        <fullName evidence="1">Uncharacterized protein</fullName>
    </submittedName>
</protein>
<gene>
    <name evidence="1" type="ORF">BpHYR1_008537</name>
</gene>
<keyword evidence="2" id="KW-1185">Reference proteome</keyword>
<proteinExistence type="predicted"/>
<evidence type="ECO:0000313" key="1">
    <source>
        <dbReference type="EMBL" id="RNA43024.1"/>
    </source>
</evidence>